<dbReference type="Pfam" id="PF09867">
    <property type="entry name" value="TagF_N"/>
    <property type="match status" value="1"/>
</dbReference>
<evidence type="ECO:0000313" key="3">
    <source>
        <dbReference type="EMBL" id="OLP42538.1"/>
    </source>
</evidence>
<dbReference type="InterPro" id="IPR001932">
    <property type="entry name" value="PPM-type_phosphatase-like_dom"/>
</dbReference>
<dbReference type="SMART" id="SM00332">
    <property type="entry name" value="PP2Cc"/>
    <property type="match status" value="1"/>
</dbReference>
<evidence type="ECO:0000256" key="1">
    <source>
        <dbReference type="SAM" id="MobiDB-lite"/>
    </source>
</evidence>
<feature type="region of interest" description="Disordered" evidence="1">
    <location>
        <begin position="204"/>
        <end position="235"/>
    </location>
</feature>
<evidence type="ECO:0000259" key="2">
    <source>
        <dbReference type="PROSITE" id="PS51746"/>
    </source>
</evidence>
<dbReference type="InterPro" id="IPR017748">
    <property type="entry name" value="TagF"/>
</dbReference>
<dbReference type="RefSeq" id="WP_075641696.1">
    <property type="nucleotide sequence ID" value="NZ_MKIM01000032.1"/>
</dbReference>
<dbReference type="NCBIfam" id="TIGR03373">
    <property type="entry name" value="VI_minor_4"/>
    <property type="match status" value="1"/>
</dbReference>
<dbReference type="PROSITE" id="PS51746">
    <property type="entry name" value="PPM_2"/>
    <property type="match status" value="1"/>
</dbReference>
<dbReference type="InterPro" id="IPR036457">
    <property type="entry name" value="PPM-type-like_dom_sf"/>
</dbReference>
<dbReference type="Proteomes" id="UP000186894">
    <property type="component" value="Unassembled WGS sequence"/>
</dbReference>
<feature type="compositionally biased region" description="Basic and acidic residues" evidence="1">
    <location>
        <begin position="219"/>
        <end position="232"/>
    </location>
</feature>
<gene>
    <name evidence="3" type="ORF">BJF95_23405</name>
</gene>
<dbReference type="Gene3D" id="3.40.1730.10">
    <property type="entry name" value="pa0076 domain"/>
    <property type="match status" value="1"/>
</dbReference>
<sequence length="462" mass="50709">MALRSAPKPKPSGQDRIGFFGKLPSHGDFISEGLERDTITVLDAWIRGGLHACEQEFGAHWPKIFAASPPWRFIVEKGVWGDATYAGVMLPSKDRVGRSFPLLIVAQLHEFAYHPRTLYLDHTWFMAAEGLAETSLTRDFDIGHFTASLKRMRLPRPEDEEGGRVAQTDPSALWWYIDTETGRSRGVRLQGTLAPQSFVQLFRESNRSKPQDSPAPVSEKVEREPARSHQAEHQASMPRKIAYGYATHAGTRFSLNADSLFLCDKPALFAIADGVGDQPIAAEAAKLATHSLTDIGEAVSVEAMIQEIKGKLGRANSLLLARQNRGDHGPLHASIITAALMDGQALLLWAGDARGYLLRDGIMRPLTRDHVSVGLQKRLRRGVGLEQQFLPEALIEPLNAGDRLLLCSYPLVHALKERTIAEILLESPGVEGAESLVQEALIANVRENISAIVIGYGQDDGA</sequence>
<dbReference type="SUPFAM" id="SSF81606">
    <property type="entry name" value="PP2C-like"/>
    <property type="match status" value="1"/>
</dbReference>
<dbReference type="Gene3D" id="3.60.40.10">
    <property type="entry name" value="PPM-type phosphatase domain"/>
    <property type="match status" value="1"/>
</dbReference>
<keyword evidence="4" id="KW-1185">Reference proteome</keyword>
<proteinExistence type="predicted"/>
<evidence type="ECO:0000313" key="4">
    <source>
        <dbReference type="Proteomes" id="UP000186894"/>
    </source>
</evidence>
<reference evidence="3 4" key="1">
    <citation type="submission" date="2016-09" db="EMBL/GenBank/DDBJ databases">
        <title>Rhizobium oryziradicis sp. nov., isolated from the root of rice.</title>
        <authorList>
            <person name="Zhao J."/>
            <person name="Zhang X."/>
        </authorList>
    </citation>
    <scope>NUCLEOTIDE SEQUENCE [LARGE SCALE GENOMIC DNA]</scope>
    <source>
        <strain evidence="3 4">N19</strain>
    </source>
</reference>
<organism evidence="3 4">
    <name type="scientific">Rhizobium oryziradicis</name>
    <dbReference type="NCBI Taxonomy" id="1867956"/>
    <lineage>
        <taxon>Bacteria</taxon>
        <taxon>Pseudomonadati</taxon>
        <taxon>Pseudomonadota</taxon>
        <taxon>Alphaproteobacteria</taxon>
        <taxon>Hyphomicrobiales</taxon>
        <taxon>Rhizobiaceae</taxon>
        <taxon>Rhizobium/Agrobacterium group</taxon>
        <taxon>Rhizobium</taxon>
    </lineage>
</organism>
<protein>
    <submittedName>
        <fullName evidence="3">Type VI secretion-associated protein</fullName>
    </submittedName>
</protein>
<dbReference type="AlphaFoldDB" id="A0A1Q8ZL62"/>
<comment type="caution">
    <text evidence="3">The sequence shown here is derived from an EMBL/GenBank/DDBJ whole genome shotgun (WGS) entry which is preliminary data.</text>
</comment>
<dbReference type="OrthoDB" id="9801841at2"/>
<dbReference type="InterPro" id="IPR038225">
    <property type="entry name" value="TagF_sf"/>
</dbReference>
<feature type="domain" description="PPM-type phosphatase" evidence="2">
    <location>
        <begin position="242"/>
        <end position="456"/>
    </location>
</feature>
<dbReference type="EMBL" id="MKIM01000032">
    <property type="protein sequence ID" value="OLP42538.1"/>
    <property type="molecule type" value="Genomic_DNA"/>
</dbReference>
<dbReference type="STRING" id="1867956.BJF95_23405"/>
<name>A0A1Q8ZL62_9HYPH</name>
<accession>A0A1Q8ZL62</accession>